<name>A0AAV1BX70_OLDCO</name>
<dbReference type="Proteomes" id="UP001161247">
    <property type="component" value="Chromosome 1"/>
</dbReference>
<evidence type="ECO:0000313" key="1">
    <source>
        <dbReference type="EMBL" id="CAI9087711.1"/>
    </source>
</evidence>
<keyword evidence="2" id="KW-1185">Reference proteome</keyword>
<sequence length="105" mass="11365">MKNLLSSCWGVAGGAESMAAKRDDDNDGCRKEQSVARWQPALLPISENETLKAAKKLARSHRVQCKPMKTCTKLTKSQASSRGKNQGLQILGAGILLFPPAMIII</sequence>
<accession>A0AAV1BX70</accession>
<evidence type="ECO:0000313" key="2">
    <source>
        <dbReference type="Proteomes" id="UP001161247"/>
    </source>
</evidence>
<organism evidence="1 2">
    <name type="scientific">Oldenlandia corymbosa var. corymbosa</name>
    <dbReference type="NCBI Taxonomy" id="529605"/>
    <lineage>
        <taxon>Eukaryota</taxon>
        <taxon>Viridiplantae</taxon>
        <taxon>Streptophyta</taxon>
        <taxon>Embryophyta</taxon>
        <taxon>Tracheophyta</taxon>
        <taxon>Spermatophyta</taxon>
        <taxon>Magnoliopsida</taxon>
        <taxon>eudicotyledons</taxon>
        <taxon>Gunneridae</taxon>
        <taxon>Pentapetalae</taxon>
        <taxon>asterids</taxon>
        <taxon>lamiids</taxon>
        <taxon>Gentianales</taxon>
        <taxon>Rubiaceae</taxon>
        <taxon>Rubioideae</taxon>
        <taxon>Spermacoceae</taxon>
        <taxon>Hedyotis-Oldenlandia complex</taxon>
        <taxon>Oldenlandia</taxon>
    </lineage>
</organism>
<dbReference type="EMBL" id="OX459118">
    <property type="protein sequence ID" value="CAI9087711.1"/>
    <property type="molecule type" value="Genomic_DNA"/>
</dbReference>
<dbReference type="AlphaFoldDB" id="A0AAV1BX70"/>
<protein>
    <submittedName>
        <fullName evidence="1">OLC1v1021858C1</fullName>
    </submittedName>
</protein>
<gene>
    <name evidence="1" type="ORF">OLC1_LOCUS466</name>
</gene>
<reference evidence="1" key="1">
    <citation type="submission" date="2023-03" db="EMBL/GenBank/DDBJ databases">
        <authorList>
            <person name="Julca I."/>
        </authorList>
    </citation>
    <scope>NUCLEOTIDE SEQUENCE</scope>
</reference>
<proteinExistence type="predicted"/>